<dbReference type="RefSeq" id="WP_025802570.1">
    <property type="nucleotide sequence ID" value="NZ_CP009706.1"/>
</dbReference>
<reference evidence="2 3" key="1">
    <citation type="journal article" date="2014" name="Gut Pathog.">
        <title>Gene clusters of Hafnia alvei strain FB1 important in survival and pathogenesis: a draft genome perspective.</title>
        <authorList>
            <person name="Tan J.Y."/>
            <person name="Yin W.F."/>
            <person name="Chan K.G."/>
        </authorList>
    </citation>
    <scope>NUCLEOTIDE SEQUENCE [LARGE SCALE GENOMIC DNA]</scope>
    <source>
        <strain evidence="2 3">FB1</strain>
    </source>
</reference>
<dbReference type="eggNOG" id="ENOG5033ZGH">
    <property type="taxonomic scope" value="Bacteria"/>
</dbReference>
<dbReference type="EMBL" id="CP009706">
    <property type="protein sequence ID" value="AIU71818.1"/>
    <property type="molecule type" value="Genomic_DNA"/>
</dbReference>
<accession>A0A097QZC3</accession>
<dbReference type="AlphaFoldDB" id="A0A097QZC3"/>
<feature type="transmembrane region" description="Helical" evidence="1">
    <location>
        <begin position="21"/>
        <end position="46"/>
    </location>
</feature>
<evidence type="ECO:0000256" key="1">
    <source>
        <dbReference type="SAM" id="Phobius"/>
    </source>
</evidence>
<name>A0A097QZC3_HAFAL</name>
<dbReference type="Pfam" id="PF06836">
    <property type="entry name" value="DUF1240"/>
    <property type="match status" value="1"/>
</dbReference>
<keyword evidence="1" id="KW-0812">Transmembrane</keyword>
<keyword evidence="1" id="KW-0472">Membrane</keyword>
<keyword evidence="3" id="KW-1185">Reference proteome</keyword>
<evidence type="ECO:0008006" key="4">
    <source>
        <dbReference type="Google" id="ProtNLM"/>
    </source>
</evidence>
<sequence>MSEKRENQDRTARRALKNISVKVRLTALFLFSCTTAATVFIFTVGGSELADILHKKDVIYYNWKTIPLFLWLPAFFYVDILIVAMMFFPVTRNLLEYLLTGMKAVAVYGWLMLFLSIPLSLIILLYPLGNYESCGQKGPFSGSYYVKEIKMCEQFEYHPEKDKFNDK</sequence>
<feature type="transmembrane region" description="Helical" evidence="1">
    <location>
        <begin position="66"/>
        <end position="88"/>
    </location>
</feature>
<feature type="transmembrane region" description="Helical" evidence="1">
    <location>
        <begin position="108"/>
        <end position="129"/>
    </location>
</feature>
<gene>
    <name evidence="2" type="ORF">AT03_05040</name>
</gene>
<proteinExistence type="predicted"/>
<dbReference type="HOGENOM" id="CLU_1592260_0_0_6"/>
<keyword evidence="1" id="KW-1133">Transmembrane helix</keyword>
<dbReference type="Proteomes" id="UP000029986">
    <property type="component" value="Chromosome"/>
</dbReference>
<dbReference type="PATRIC" id="fig|1453496.5.peg.1001"/>
<protein>
    <recommendedName>
        <fullName evidence="4">DUF1240 domain-containing protein</fullName>
    </recommendedName>
</protein>
<evidence type="ECO:0000313" key="2">
    <source>
        <dbReference type="EMBL" id="AIU71818.1"/>
    </source>
</evidence>
<evidence type="ECO:0000313" key="3">
    <source>
        <dbReference type="Proteomes" id="UP000029986"/>
    </source>
</evidence>
<organism evidence="2 3">
    <name type="scientific">Hafnia alvei FB1</name>
    <dbReference type="NCBI Taxonomy" id="1453496"/>
    <lineage>
        <taxon>Bacteria</taxon>
        <taxon>Pseudomonadati</taxon>
        <taxon>Pseudomonadota</taxon>
        <taxon>Gammaproteobacteria</taxon>
        <taxon>Enterobacterales</taxon>
        <taxon>Hafniaceae</taxon>
        <taxon>Hafnia</taxon>
    </lineage>
</organism>
<dbReference type="KEGG" id="hav:AT03_05040"/>
<dbReference type="InterPro" id="IPR010665">
    <property type="entry name" value="DUF1240"/>
</dbReference>